<evidence type="ECO:0000256" key="8">
    <source>
        <dbReference type="ARBA" id="ARBA00022510"/>
    </source>
</evidence>
<feature type="transmembrane region" description="Helical" evidence="33">
    <location>
        <begin position="680"/>
        <end position="707"/>
    </location>
</feature>
<comment type="function">
    <text evidence="32">Envelope glycoprotein gp160: Oligomerizes in the host endoplasmic reticulum into predominantly trimers. In a second time, gp160 transits in the host Golgi, where glycosylation is completed. The precursor is then proteolytically cleaved in the trans-Golgi and thereby activated by cellular furin or furin-like proteases to produce gp120 and gp41.</text>
</comment>
<evidence type="ECO:0000256" key="31">
    <source>
        <dbReference type="ARBA" id="ARBA00023296"/>
    </source>
</evidence>
<feature type="region of interest" description="Disordered" evidence="34">
    <location>
        <begin position="454"/>
        <end position="474"/>
    </location>
</feature>
<keyword evidence="13 32" id="KW-0165">Cleavage on pair of basic residues</keyword>
<keyword evidence="12 32" id="KW-1162">Viral penetration into host cytoplasm</keyword>
<feature type="compositionally biased region" description="Basic and acidic residues" evidence="34">
    <location>
        <begin position="725"/>
        <end position="744"/>
    </location>
</feature>
<evidence type="ECO:0000256" key="6">
    <source>
        <dbReference type="ARBA" id="ARBA00004650"/>
    </source>
</evidence>
<comment type="PTM">
    <text evidence="32">Palmitoylation of the transmembrane protein and of Env polyprotein (prior to its proteolytic cleavage) is essential for their association with host cell membrane lipid rafts. Palmitoylation is therefore required for envelope trafficking to classical lipid rafts, but not for viral replication.</text>
</comment>
<evidence type="ECO:0000256" key="3">
    <source>
        <dbReference type="ARBA" id="ARBA00004505"/>
    </source>
</evidence>
<feature type="topological domain" description="Cytoplasmic" evidence="32">
    <location>
        <begin position="708"/>
        <end position="865"/>
    </location>
</feature>
<evidence type="ECO:0000256" key="23">
    <source>
        <dbReference type="ARBA" id="ARBA00023046"/>
    </source>
</evidence>
<dbReference type="FunFam" id="1.20.5.490:FF:000001">
    <property type="entry name" value="Envelope glycoprotein gp160"/>
    <property type="match status" value="1"/>
</dbReference>
<keyword evidence="20 32" id="KW-0261">Viral envelope protein</keyword>
<keyword evidence="11 32" id="KW-0945">Host-virus interaction</keyword>
<comment type="caution">
    <text evidence="32 33">Lacks conserved residue(s) required for the propagation of feature annotation.</text>
</comment>
<keyword evidence="30 32" id="KW-0449">Lipoprotein</keyword>
<dbReference type="GO" id="GO:0016020">
    <property type="term" value="C:membrane"/>
    <property type="evidence" value="ECO:0007669"/>
    <property type="project" value="UniProtKB-UniRule"/>
</dbReference>
<evidence type="ECO:0000259" key="35">
    <source>
        <dbReference type="Pfam" id="PF00516"/>
    </source>
</evidence>
<dbReference type="CDD" id="cd09909">
    <property type="entry name" value="HIV-1-like_HR1-HR2"/>
    <property type="match status" value="1"/>
</dbReference>
<keyword evidence="7 32" id="KW-1168">Fusion of virus membrane with host membrane</keyword>
<comment type="PTM">
    <text evidence="32">Highly glycosylated by host. The high number of glycan on the protein is reffered to as 'glycan shield' because it contributes to hide protein sequence from adaptive immune system.</text>
</comment>
<protein>
    <recommendedName>
        <fullName evidence="32">Envelope glycoprotein gp160</fullName>
    </recommendedName>
    <alternativeName>
        <fullName evidence="32">Env polyprotein</fullName>
    </alternativeName>
    <component>
        <recommendedName>
            <fullName evidence="32">Surface protein gp120</fullName>
            <shortName evidence="32">SU</shortName>
        </recommendedName>
        <alternativeName>
            <fullName evidence="32">Glycoprotein 120</fullName>
            <shortName evidence="32">gp120</shortName>
        </alternativeName>
    </component>
    <component>
        <recommendedName>
            <fullName evidence="32">Transmembrane protein gp41</fullName>
            <shortName evidence="32">TM</shortName>
        </recommendedName>
        <alternativeName>
            <fullName evidence="32">Glycoprotein 41</fullName>
            <shortName evidence="32">gp41</shortName>
        </alternativeName>
    </component>
</protein>
<feature type="region of interest" description="MPER; binding to GalCer" evidence="32">
    <location>
        <begin position="664"/>
        <end position="685"/>
    </location>
</feature>
<dbReference type="GO" id="GO:0039654">
    <property type="term" value="P:fusion of virus membrane with host endosome membrane"/>
    <property type="evidence" value="ECO:0007669"/>
    <property type="project" value="UniProtKB-UniRule"/>
</dbReference>
<accession>A0A345F969</accession>
<reference evidence="37" key="1">
    <citation type="journal article" date="2018" name="AIDS Res. Hum. Retroviruses">
        <title>Characterization of the Transmitted Virus in an Ongoing HIV-1 Epidemic Driven by Injecting Drug Use.</title>
        <authorList>
            <person name="Dukhovlinova E."/>
            <person name="Masharsky A."/>
            <person name="Vasileva A."/>
            <person name="Porrello A."/>
            <person name="Zhou S."/>
            <person name="Toussova O."/>
            <person name="Verevochkin S."/>
            <person name="Akulova E."/>
            <person name="Frishman D."/>
            <person name="Montefiori D."/>
            <person name="Labranche C."/>
            <person name="Hoffman I."/>
            <person name="Miller W."/>
            <person name="Cohen M.S."/>
            <person name="Kozlov A."/>
            <person name="Swanstrom R."/>
        </authorList>
    </citation>
    <scope>NUCLEOTIDE SEQUENCE</scope>
    <source>
        <strain evidence="37">AHI_N_1_3A4</strain>
    </source>
</reference>
<dbReference type="GO" id="GO:1903911">
    <property type="term" value="P:positive regulation of receptor clustering"/>
    <property type="evidence" value="ECO:0007669"/>
    <property type="project" value="UniProtKB-UniRule"/>
</dbReference>
<organism evidence="37">
    <name type="scientific">Human immunodeficiency virus type 1</name>
    <name type="common">HIV-1</name>
    <dbReference type="NCBI Taxonomy" id="11676"/>
    <lineage>
        <taxon>Viruses</taxon>
        <taxon>Riboviria</taxon>
        <taxon>Pararnavirae</taxon>
        <taxon>Artverviricota</taxon>
        <taxon>Revtraviricetes</taxon>
        <taxon>Ortervirales</taxon>
        <taxon>Retroviridae</taxon>
        <taxon>Orthoretrovirinae</taxon>
        <taxon>Lentivirus</taxon>
        <taxon>Lentivirus humimdef1</taxon>
    </lineage>
</organism>
<dbReference type="HAMAP" id="MF_04083">
    <property type="entry name" value="HIV_ENV"/>
    <property type="match status" value="1"/>
</dbReference>
<keyword evidence="14 32" id="KW-0812">Transmembrane</keyword>
<keyword evidence="31 32" id="KW-1160">Virus entry into host cell</keyword>
<keyword evidence="24 32" id="KW-0175">Coiled coil</keyword>
<dbReference type="SUPFAM" id="SSF56502">
    <property type="entry name" value="gp120 core"/>
    <property type="match status" value="2"/>
</dbReference>
<name>A0A345F969_HV1</name>
<feature type="transmembrane region" description="Helical" evidence="33">
    <location>
        <begin position="514"/>
        <end position="537"/>
    </location>
</feature>
<feature type="compositionally biased region" description="Low complexity" evidence="34">
    <location>
        <begin position="460"/>
        <end position="469"/>
    </location>
</feature>
<evidence type="ECO:0000256" key="26">
    <source>
        <dbReference type="ARBA" id="ARBA00023139"/>
    </source>
</evidence>
<dbReference type="SUPFAM" id="SSF58069">
    <property type="entry name" value="Virus ectodomain"/>
    <property type="match status" value="1"/>
</dbReference>
<dbReference type="Pfam" id="PF00517">
    <property type="entry name" value="GP41"/>
    <property type="match status" value="1"/>
</dbReference>
<evidence type="ECO:0000256" key="21">
    <source>
        <dbReference type="ARBA" id="ARBA00022890"/>
    </source>
</evidence>
<keyword evidence="28 32" id="KW-0325">Glycoprotein</keyword>
<comment type="domain">
    <text evidence="32">The YXXL motif is involved in determining the exact site of viral release at the surface of infected mononuclear cells and promotes endocytosis. YXXL and di-leucine endocytosis motifs interact directly or indirectly with the clathrin adapter complexes, opperate independently, and their activities are not additive.</text>
</comment>
<evidence type="ECO:0000256" key="14">
    <source>
        <dbReference type="ARBA" id="ARBA00022692"/>
    </source>
</evidence>
<dbReference type="FunFam" id="1.10.287.210:FF:000001">
    <property type="entry name" value="Envelope glycoprotein gp160"/>
    <property type="match status" value="1"/>
</dbReference>
<dbReference type="InterPro" id="IPR000777">
    <property type="entry name" value="HIV1_Gp120"/>
</dbReference>
<comment type="domain">
    <text evidence="32">Some of the most genetically diverse regions of the viral genome are present in Env. They are called variable regions 1 through 5 (V1 through V5). Coreceptor usage of gp120 is determined mainly by the primary structure of the third variable region (V3) in the outer domain of gp120. The sequence of V3 determines which coreceptor, CCR5 and/or CXCR4 (corresponding to R5/macrophage, X4/T cell and R5X4/T cell and macrophage tropism), is used to trigger the fusion potential of the Env complex, and hence which cells the virus can infect. Binding to CCR5 involves a region adjacent in addition to V3.</text>
</comment>
<feature type="transmembrane region" description="Helical" evidence="33">
    <location>
        <begin position="20"/>
        <end position="41"/>
    </location>
</feature>
<evidence type="ECO:0000256" key="15">
    <source>
        <dbReference type="ARBA" id="ARBA00022703"/>
    </source>
</evidence>
<keyword evidence="25 32" id="KW-0472">Membrane</keyword>
<keyword evidence="27 32" id="KW-1015">Disulfide bond</keyword>
<keyword evidence="8 32" id="KW-1170">Fusion of virus membrane with host endosomal membrane</keyword>
<evidence type="ECO:0000256" key="17">
    <source>
        <dbReference type="ARBA" id="ARBA00022804"/>
    </source>
</evidence>
<dbReference type="GO" id="GO:0044175">
    <property type="term" value="C:host cell endosome membrane"/>
    <property type="evidence" value="ECO:0007669"/>
    <property type="project" value="UniProtKB-SubCell"/>
</dbReference>
<keyword evidence="17 32" id="KW-1161">Viral attachment to host cell</keyword>
<evidence type="ECO:0000256" key="20">
    <source>
        <dbReference type="ARBA" id="ARBA00022879"/>
    </source>
</evidence>
<dbReference type="GO" id="GO:0019031">
    <property type="term" value="C:viral envelope"/>
    <property type="evidence" value="ECO:0007669"/>
    <property type="project" value="UniProtKB-KW"/>
</dbReference>
<dbReference type="GO" id="GO:0020002">
    <property type="term" value="C:host cell plasma membrane"/>
    <property type="evidence" value="ECO:0007669"/>
    <property type="project" value="UniProtKB-SubCell"/>
</dbReference>
<sequence>MKARGMKRNYQHLWRWGTMFFWLIIMCKAADSLWVTVYYGVPVWRDAETTLFCASDAKAYDKEVHNVWATHACVPTDPDPQEIDLGNVTEEFNMWKNNMVEQMQTDIISLWDQSLKPCVKLTPLCVTLNCTAPNSTSSNSTSSNSSSSDSLFEEMKNCSFNMTTELRDKRKTVYSLFYKLDIVSIDGNSSEQYRLINCNTSTMTQACPKVTFEPIPIHYCTPAGFAILKCKDPNFNGTGPCKNVSTVQCTHGIKPVVSTQLLLNGSLAEKKVMIRSENITDNSKTIIVQLTEPVNITCTRPGNNTRTSIRIGPGQTFYATGDVIGDIRRAYCEVNKTAWDSTLQKISIQLRRYFNNKTIIFRNSSGGDLEVTTHSFNCGGEFFYCNTTNLFNSTWNETDSVTNSTQANNETIILPCRIKQIIRTWQRVGQAMYAPPIKGRIRCESNITGLLLTRDGGGESNNETSNNETFRPIGGDMRDNWRSELYKYKVVEIEPIGVAPTKAKRRVVERQKRAIGLGAAFLGFLGAAGSTMGAASLTLTVQARQLLSGIVQQQSNLLRAIEAQQHLLKLTVWGIKQLQARVLAVERYLKDQQLLGIWGCSGKLICTTTVPWNSSWSNKSQNEIWENMTWMQWDKEVRNYTEVIYDLIEKSQNQQEKNEQDLLALDKWASLWNWFNITNWLWYIKIFIIIVGGLIGLRIVFAVLSIINRARQGYSPLSLQIPTPHPEEPDRPGRIKEEGGEQGRGRSVRLVSGFLALAWDDLRSLWLFSYHRLRDFILIAVRTVELLGRSSLKGLRLGWEGLKYLGNLLGYWGQELKNSAINLIDNLAIVVAGWTDRVLEIGQRFCRAISNIPRRIRQGAEKALQ</sequence>
<keyword evidence="9 32" id="KW-1032">Host cell membrane</keyword>
<dbReference type="GO" id="GO:0005198">
    <property type="term" value="F:structural molecule activity"/>
    <property type="evidence" value="ECO:0007669"/>
    <property type="project" value="UniProtKB-UniRule"/>
</dbReference>
<feature type="short sequence motif" description="YXXL motif; contains endocytosis signal" evidence="32">
    <location>
        <begin position="714"/>
        <end position="717"/>
    </location>
</feature>
<keyword evidence="15 32" id="KW-0053">Apoptosis</keyword>
<dbReference type="FunFam" id="2.170.40.20:FF:000003">
    <property type="entry name" value="Envelope glycoprotein gp160"/>
    <property type="match status" value="1"/>
</dbReference>
<dbReference type="GO" id="GO:0019082">
    <property type="term" value="P:viral protein processing"/>
    <property type="evidence" value="ECO:0007669"/>
    <property type="project" value="UniProtKB-UniRule"/>
</dbReference>
<dbReference type="GO" id="GO:0019064">
    <property type="term" value="P:fusion of virus membrane with host plasma membrane"/>
    <property type="evidence" value="ECO:0007669"/>
    <property type="project" value="UniProtKB-UniRule"/>
</dbReference>
<feature type="domain" description="Human immunodeficiency virus 1 envelope glycoprotein Gp120" evidence="35">
    <location>
        <begin position="33"/>
        <end position="513"/>
    </location>
</feature>
<keyword evidence="23 32" id="KW-1039">Host endosome</keyword>
<keyword evidence="26 32" id="KW-0564">Palmitate</keyword>
<feature type="domain" description="Retroviral envelope protein GP41-like" evidence="36">
    <location>
        <begin position="532"/>
        <end position="720"/>
    </location>
</feature>
<keyword evidence="10 32" id="KW-1165">Clathrin-mediated endocytosis of virus by host</keyword>
<comment type="domain">
    <text evidence="32">The membrane proximal external region (MPER) present in gp41 is a tryptophan-rich region recognized by the antibodies 2F5, Z13, and 4E10. MPER seems to play a role in fusion.</text>
</comment>
<dbReference type="GO" id="GO:1903908">
    <property type="term" value="P:positive regulation of plasma membrane raft polarization"/>
    <property type="evidence" value="ECO:0007669"/>
    <property type="project" value="UniProtKB-UniRule"/>
</dbReference>
<evidence type="ECO:0000256" key="32">
    <source>
        <dbReference type="HAMAP-Rule" id="MF_04083"/>
    </source>
</evidence>
<dbReference type="InterPro" id="IPR000328">
    <property type="entry name" value="GP41-like"/>
</dbReference>
<feature type="region of interest" description="Fusion peptide" evidence="32">
    <location>
        <begin position="514"/>
        <end position="534"/>
    </location>
</feature>
<feature type="disulfide bond" evidence="32">
    <location>
        <begin position="53"/>
        <end position="73"/>
    </location>
</feature>
<dbReference type="FunFam" id="2.170.40.20:FF:000004">
    <property type="entry name" value="Envelope glycoprotein gp160"/>
    <property type="match status" value="1"/>
</dbReference>
<evidence type="ECO:0000256" key="22">
    <source>
        <dbReference type="ARBA" id="ARBA00022989"/>
    </source>
</evidence>
<organismHost>
    <name type="scientific">Homo sapiens</name>
    <name type="common">Human</name>
    <dbReference type="NCBI Taxonomy" id="9606"/>
</organismHost>
<keyword evidence="21 32" id="KW-1164">Virus endocytosis by host</keyword>
<comment type="PTM">
    <text evidence="32">Specific enzymatic cleavages in vivo yield mature proteins. Envelope glycoproteins are synthesized as a inactive precursor that is heavily N-glycosylated and processed likely by host cell furin in the Golgi to yield the mature SU and TM proteins. The cleavage site between SU and TM requires the minimal sequence [KR]-X-[KR]-R. About 2 of the 9 disulfide bonds of gp41 are reduced by P4HB/PDI, following binding to CD4 receptor.</text>
</comment>
<feature type="disulfide bond" evidence="32">
    <location>
        <begin position="600"/>
        <end position="606"/>
    </location>
</feature>
<evidence type="ECO:0000256" key="18">
    <source>
        <dbReference type="ARBA" id="ARBA00022844"/>
    </source>
</evidence>
<keyword evidence="29 32" id="KW-0899">Viral immunoevasion</keyword>
<comment type="miscellaneous">
    <text evidence="32">Inhibitors targeting HIV-1 viral envelope proteins are used as antiretroviral drugs. Attachment of virions to the cell surface via non-specific interactions and CD4 binding can be blocked by inhibitors that include cyanovirin-N, cyclotriazadisulfonamide analogs, PRO 2000, TNX 355 and PRO 542. In addition, BMS 806 can block CD4-induced conformational changes. Env interactions with the coreceptor molecules can be targeted by CCR5 antagonists including SCH-D, maraviroc (UK 427857) and aplaviroc (GW 873140), and the CXCR4 antagonist AMD 070. Fusion of viral and cellular membranes can be inhibited by peptides such as enfuvirtide and tifuvirtide (T 1249). Resistance to inhibitors associated with mutations in Env are observed. Most of the time, single mutations confer only a modest reduction in drug susceptibility. Combination of several mutations is usually required to develop a high-level drug resistance.</text>
</comment>
<dbReference type="GO" id="GO:0075512">
    <property type="term" value="P:clathrin-dependent endocytosis of virus by host cell"/>
    <property type="evidence" value="ECO:0007669"/>
    <property type="project" value="UniProtKB-UniRule"/>
</dbReference>
<keyword evidence="19 32" id="KW-1043">Host membrane</keyword>
<feature type="region of interest" description="CD4-binding loop" evidence="32">
    <location>
        <begin position="364"/>
        <end position="374"/>
    </location>
</feature>
<evidence type="ECO:0000313" key="37">
    <source>
        <dbReference type="EMBL" id="AXG25010.1"/>
    </source>
</evidence>
<comment type="subcellular location">
    <molecule>Surface protein gp120</molecule>
    <subcellularLocation>
        <location evidence="32">Virion membrane</location>
        <topology evidence="32">Peripheral membrane protein</topology>
    </subcellularLocation>
    <subcellularLocation>
        <location evidence="32">Host cell membrane</location>
        <topology evidence="32">Peripheral membrane protein</topology>
    </subcellularLocation>
    <subcellularLocation>
        <location evidence="32">Host endosome membrane</location>
        <topology evidence="32">Single-pass type I membrane protein</topology>
    </subcellularLocation>
    <text evidence="32">The surface protein is not anchored to the viral envelope, but associates with the extravirion surface through its binding to TM. It is probably concentrated at the site of budding and incorporated into the virions possibly by contacts between the cytoplasmic tail of Env and the N-terminus of Gag.</text>
</comment>
<gene>
    <name evidence="32 37" type="primary">env</name>
</gene>
<evidence type="ECO:0000256" key="1">
    <source>
        <dbReference type="ARBA" id="ARBA00004402"/>
    </source>
</evidence>
<dbReference type="GO" id="GO:0052031">
    <property type="term" value="P:symbiont-mediated perturbation of host defense response"/>
    <property type="evidence" value="ECO:0007669"/>
    <property type="project" value="UniProtKB-UniRule"/>
</dbReference>
<evidence type="ECO:0000256" key="5">
    <source>
        <dbReference type="ARBA" id="ARBA00004578"/>
    </source>
</evidence>
<dbReference type="GO" id="GO:0019062">
    <property type="term" value="P:virion attachment to host cell"/>
    <property type="evidence" value="ECO:0007669"/>
    <property type="project" value="UniProtKB-UniRule"/>
</dbReference>
<feature type="region of interest" description="Disordered" evidence="34">
    <location>
        <begin position="719"/>
        <end position="744"/>
    </location>
</feature>
<comment type="function">
    <text evidence="32">Surface protein gp120: Attaches the virus to the host lymphoid cell by binding to the primary receptor CD4. This interaction induces a structural rearrangement creating a high affinity binding site for a chemokine coreceptor like CXCR4 and/or CCR5. Acts as a ligand for CD209/DC-SIGN and CLEC4M/DC-SIGNR, which are respectively found on dendritic cells (DCs), and on endothelial cells of liver sinusoids and lymph node sinuses. These interactions allow capture of viral particles at mucosal surfaces by these cells and subsequent transmission to permissive cells. HIV subverts the migration properties of dendritic cells to gain access to CD4+ T-cells in lymph nodes. Virus transmission to permissive T-cells occurs either in trans (without DCs infection, through viral capture and transmission), or in cis (following DCs productive infection, through the usual CD4-gp120 interaction), thereby inducing a robust infection. In trans infection, bound virions remain infectious over days and it is proposed that they are not degraded, but protected in non-lysosomal acidic organelles within the DCs close to the cell membrane thus contributing to the viral infectious potential during DCs' migration from the periphery to the lymphoid tissues. On arrival at lymphoid tissues, intact virions recycle back to DCs' cell surface allowing virus transmission to CD4+ T-cells.</text>
</comment>
<comment type="domain">
    <text evidence="32 33">The 17 amino acids long immunosuppressive region is present in many retroviral envelope proteins. Synthetic peptides derived from this relatively conserved sequence inhibit immune function in vitro and in vivo.</text>
</comment>
<keyword evidence="16 32" id="KW-0732">Signal</keyword>
<feature type="coiled-coil region" evidence="32">
    <location>
        <begin position="635"/>
        <end position="669"/>
    </location>
</feature>
<feature type="site" description="Cleavage; by host furin" evidence="32">
    <location>
        <begin position="513"/>
        <end position="514"/>
    </location>
</feature>
<evidence type="ECO:0000256" key="9">
    <source>
        <dbReference type="ARBA" id="ARBA00022511"/>
    </source>
</evidence>
<feature type="lipid moiety-binding region" description="S-palmitoyl cysteine; by host" evidence="32">
    <location>
        <position position="846"/>
    </location>
</feature>
<dbReference type="GO" id="GO:0055036">
    <property type="term" value="C:virion membrane"/>
    <property type="evidence" value="ECO:0007669"/>
    <property type="project" value="UniProtKB-SubCell"/>
</dbReference>
<evidence type="ECO:0000256" key="12">
    <source>
        <dbReference type="ARBA" id="ARBA00022595"/>
    </source>
</evidence>
<evidence type="ECO:0000256" key="30">
    <source>
        <dbReference type="ARBA" id="ARBA00023288"/>
    </source>
</evidence>
<comment type="miscellaneous">
    <text evidence="32">HIV-1 lineages are divided in three main groups, M (for Major), O (for Outlier), and N (for New, or Non-M, Non-O). The vast majority of strains found worldwide belong to the group M. Group O seems to be endemic to and largely confined to Cameroon and neighboring countries in West Central Africa, where these viruses represent a small minority of HIV-1 strains. The group N is represented by a limited number of isolates from Cameroonian persons. The group M is further subdivided in 9 clades or subtypes (A to D, F to H, J and K).</text>
</comment>
<proteinExistence type="inferred from homology"/>
<dbReference type="InterPro" id="IPR037527">
    <property type="entry name" value="Gp160"/>
</dbReference>
<dbReference type="Gene3D" id="1.10.287.210">
    <property type="match status" value="1"/>
</dbReference>
<evidence type="ECO:0000256" key="10">
    <source>
        <dbReference type="ARBA" id="ARBA00022570"/>
    </source>
</evidence>
<feature type="chain" id="PRO_5023570102" description="Transmembrane protein gp41" evidence="32">
    <location>
        <begin position="514"/>
        <end position="865"/>
    </location>
</feature>
<feature type="disulfide bond" evidence="32">
    <location>
        <begin position="230"/>
        <end position="241"/>
    </location>
</feature>
<comment type="function">
    <text evidence="32">Transmembrane protein gp41: Acts as a class I viral fusion protein. Under the current model, the protein has at least 3 conformational states: pre-fusion native state, pre-hairpin intermediate state, and post-fusion hairpin state. During fusion of viral and target intracellular membranes, the coiled coil regions (heptad repeats) assume a trimer-of-hairpins structure, positioning the fusion peptide in close proximity to the C-terminal region of the ectodomain. The formation of this structure appears to drive apposition and subsequent fusion of viral and target cell membranes. Complete fusion occurs in host cell endosomes and is dynamin-dependent, however some lipid transfer might occur at the plasma membrane. The virus undergoes clathrin-dependent internalization long before endosomal fusion, thus minimizing the surface exposure of conserved viral epitopes during fusion and reducing the efficacy of inhibitors targeting these epitopes. Membranes fusion leads to delivery of the nucleocapsid into the cytoplasm.</text>
</comment>
<evidence type="ECO:0000256" key="13">
    <source>
        <dbReference type="ARBA" id="ARBA00022685"/>
    </source>
</evidence>
<evidence type="ECO:0000256" key="24">
    <source>
        <dbReference type="ARBA" id="ARBA00023054"/>
    </source>
</evidence>
<feature type="disulfide bond" evidence="32">
    <location>
        <begin position="220"/>
        <end position="249"/>
    </location>
</feature>
<comment type="similarity">
    <text evidence="32">Belongs to the HIV-1 env protein family.</text>
</comment>
<comment type="domain">
    <text evidence="32">The CD4-binding region is targeted by the antibody b12.</text>
</comment>
<evidence type="ECO:0000256" key="33">
    <source>
        <dbReference type="RuleBase" id="RU363095"/>
    </source>
</evidence>
<evidence type="ECO:0000256" key="34">
    <source>
        <dbReference type="SAM" id="MobiDB-lite"/>
    </source>
</evidence>
<dbReference type="Pfam" id="PF00516">
    <property type="entry name" value="GP120"/>
    <property type="match status" value="1"/>
</dbReference>
<evidence type="ECO:0000256" key="4">
    <source>
        <dbReference type="ARBA" id="ARBA00004563"/>
    </source>
</evidence>
<evidence type="ECO:0000259" key="36">
    <source>
        <dbReference type="Pfam" id="PF00517"/>
    </source>
</evidence>
<evidence type="ECO:0000256" key="16">
    <source>
        <dbReference type="ARBA" id="ARBA00022729"/>
    </source>
</evidence>
<evidence type="ECO:0000256" key="19">
    <source>
        <dbReference type="ARBA" id="ARBA00022870"/>
    </source>
</evidence>
<keyword evidence="18 32" id="KW-0946">Virion</keyword>
<evidence type="ECO:0000256" key="7">
    <source>
        <dbReference type="ARBA" id="ARBA00022506"/>
    </source>
</evidence>
<evidence type="ECO:0000256" key="2">
    <source>
        <dbReference type="ARBA" id="ARBA00004433"/>
    </source>
</evidence>
<dbReference type="Gene3D" id="2.170.40.20">
    <property type="entry name" value="Human immunodeficiency virus 1, Gp160, envelope glycoprotein"/>
    <property type="match status" value="2"/>
</dbReference>
<comment type="subcellular location">
    <subcellularLocation>
        <location evidence="3">Host cell membrane</location>
        <topology evidence="3">Peripheral membrane protein</topology>
    </subcellularLocation>
    <subcellularLocation>
        <location evidence="1">Host cell membrane</location>
        <topology evidence="1">Single-pass type I membrane protein</topology>
    </subcellularLocation>
    <subcellularLocation>
        <location evidence="2">Host endosome membrane</location>
        <topology evidence="2">Peripheral membrane protein</topology>
    </subcellularLocation>
    <subcellularLocation>
        <location evidence="5">Host endosome membrane</location>
        <topology evidence="5">Single-pass type I membrane protein</topology>
    </subcellularLocation>
    <subcellularLocation>
        <location evidence="6">Virion membrane</location>
        <topology evidence="6">Peripheral membrane protein</topology>
    </subcellularLocation>
    <subcellularLocation>
        <location evidence="4">Virion membrane</location>
        <topology evidence="4">Single-pass type I membrane protein</topology>
    </subcellularLocation>
</comment>
<dbReference type="EMBL" id="MH604416">
    <property type="protein sequence ID" value="AXG25010.1"/>
    <property type="molecule type" value="Genomic_DNA"/>
</dbReference>
<keyword evidence="22 32" id="KW-1133">Transmembrane helix</keyword>
<feature type="chain" id="PRO_5023570103" description="Envelope glycoprotein gp160" evidence="32">
    <location>
        <begin position="32"/>
        <end position="865"/>
    </location>
</feature>
<evidence type="ECO:0000256" key="11">
    <source>
        <dbReference type="ARBA" id="ARBA00022581"/>
    </source>
</evidence>
<evidence type="ECO:0000256" key="27">
    <source>
        <dbReference type="ARBA" id="ARBA00023157"/>
    </source>
</evidence>
<dbReference type="InterPro" id="IPR036377">
    <property type="entry name" value="Gp120_core_sf"/>
</dbReference>
<evidence type="ECO:0000256" key="29">
    <source>
        <dbReference type="ARBA" id="ARBA00023280"/>
    </source>
</evidence>
<evidence type="ECO:0000256" key="25">
    <source>
        <dbReference type="ARBA" id="ARBA00023136"/>
    </source>
</evidence>
<evidence type="ECO:0000256" key="28">
    <source>
        <dbReference type="ARBA" id="ARBA00023180"/>
    </source>
</evidence>
<comment type="subcellular location">
    <molecule>Transmembrane protein gp41</molecule>
    <subcellularLocation>
        <location evidence="32">Virion membrane</location>
        <topology evidence="32">Single-pass type I membrane protein</topology>
    </subcellularLocation>
    <subcellularLocation>
        <location evidence="32">Host cell membrane</location>
        <topology evidence="32">Single-pass type I membrane protein</topology>
    </subcellularLocation>
    <subcellularLocation>
        <location evidence="32">Host endosome membrane</location>
        <topology evidence="32">Single-pass type I membrane protein</topology>
    </subcellularLocation>
    <text evidence="32">It is probably concentrated at the site of budding and incorporated into the virions possibly by contacts between the cytoplasmic tail of Env and the N-terminus of Gag.</text>
</comment>
<feature type="region of interest" description="Immunosuppression" evidence="32">
    <location>
        <begin position="576"/>
        <end position="594"/>
    </location>
</feature>
<dbReference type="Gene3D" id="1.20.5.490">
    <property type="entry name" value="Single helix bin"/>
    <property type="match status" value="1"/>
</dbReference>
<comment type="subunit">
    <text evidence="32">The mature envelope protein (Env) consists of a homotrimer of non-covalently associated gp120-gp41 heterodimers. The resulting complex protrudes from the virus surface as a spike. There seems to be as few as 10 spikes on the average virion. Surface protein gp120 interacts with host CD4, CCR5 and CXCR4. Gp120 also interacts with the C-type lectins CD209/DC-SIGN and CLEC4M/DC-SIGNR (collectively referred to as DC-SIGN(R)). Gp120 and gp41 interact with GalCer. Gp120 interacts with host ITGA4/ITGB7 complex; on CD4+ T-cells, this interaction results in rapid activation of integrin ITGAL/LFA-1, which facilitates efficient cell-to-cell spreading of HIV-1. Gp120 interacts with cell-associated heparan sulfate; this interaction increases virus infectivity on permissive cells and may be involved in infection of CD4- cells.</text>
</comment>